<name>A0A6A4HIM1_9AGAR</name>
<feature type="region of interest" description="Disordered" evidence="1">
    <location>
        <begin position="353"/>
        <end position="374"/>
    </location>
</feature>
<evidence type="ECO:0000313" key="4">
    <source>
        <dbReference type="Proteomes" id="UP000799118"/>
    </source>
</evidence>
<dbReference type="PROSITE" id="PS50097">
    <property type="entry name" value="BTB"/>
    <property type="match status" value="1"/>
</dbReference>
<proteinExistence type="predicted"/>
<dbReference type="InterPro" id="IPR000210">
    <property type="entry name" value="BTB/POZ_dom"/>
</dbReference>
<evidence type="ECO:0000259" key="2">
    <source>
        <dbReference type="PROSITE" id="PS50097"/>
    </source>
</evidence>
<reference evidence="3" key="1">
    <citation type="journal article" date="2019" name="Environ. Microbiol.">
        <title>Fungal ecological strategies reflected in gene transcription - a case study of two litter decomposers.</title>
        <authorList>
            <person name="Barbi F."/>
            <person name="Kohler A."/>
            <person name="Barry K."/>
            <person name="Baskaran P."/>
            <person name="Daum C."/>
            <person name="Fauchery L."/>
            <person name="Ihrmark K."/>
            <person name="Kuo A."/>
            <person name="LaButti K."/>
            <person name="Lipzen A."/>
            <person name="Morin E."/>
            <person name="Grigoriev I.V."/>
            <person name="Henrissat B."/>
            <person name="Lindahl B."/>
            <person name="Martin F."/>
        </authorList>
    </citation>
    <scope>NUCLEOTIDE SEQUENCE</scope>
    <source>
        <strain evidence="3">JB14</strain>
    </source>
</reference>
<dbReference type="Proteomes" id="UP000799118">
    <property type="component" value="Unassembled WGS sequence"/>
</dbReference>
<accession>A0A6A4HIM1</accession>
<evidence type="ECO:0000256" key="1">
    <source>
        <dbReference type="SAM" id="MobiDB-lite"/>
    </source>
</evidence>
<feature type="region of interest" description="Disordered" evidence="1">
    <location>
        <begin position="104"/>
        <end position="127"/>
    </location>
</feature>
<feature type="compositionally biased region" description="Basic and acidic residues" evidence="1">
    <location>
        <begin position="311"/>
        <end position="337"/>
    </location>
</feature>
<keyword evidence="4" id="KW-1185">Reference proteome</keyword>
<organism evidence="3 4">
    <name type="scientific">Gymnopus androsaceus JB14</name>
    <dbReference type="NCBI Taxonomy" id="1447944"/>
    <lineage>
        <taxon>Eukaryota</taxon>
        <taxon>Fungi</taxon>
        <taxon>Dikarya</taxon>
        <taxon>Basidiomycota</taxon>
        <taxon>Agaricomycotina</taxon>
        <taxon>Agaricomycetes</taxon>
        <taxon>Agaricomycetidae</taxon>
        <taxon>Agaricales</taxon>
        <taxon>Marasmiineae</taxon>
        <taxon>Omphalotaceae</taxon>
        <taxon>Gymnopus</taxon>
    </lineage>
</organism>
<feature type="region of interest" description="Disordered" evidence="1">
    <location>
        <begin position="298"/>
        <end position="339"/>
    </location>
</feature>
<dbReference type="OrthoDB" id="3366352at2759"/>
<feature type="domain" description="BTB" evidence="2">
    <location>
        <begin position="129"/>
        <end position="231"/>
    </location>
</feature>
<protein>
    <recommendedName>
        <fullName evidence="2">BTB domain-containing protein</fullName>
    </recommendedName>
</protein>
<evidence type="ECO:0000313" key="3">
    <source>
        <dbReference type="EMBL" id="KAE9398379.1"/>
    </source>
</evidence>
<sequence>MILDNSVSVQPELKKKKVDLLQPHFHGSGEPLLAHIRAKEIPALSSLHIMPSTLSRAFPPPSLAGVPSEYILDQLHNLAPLYWGKPDTSDCTLVIPVPHPRLRSTSSHPVTFPSRPSHDPSGLGRRATEPSTLALLPRITLKLHSDYLSAHSSFLRSLFSGASQFDLINTSPAPNTPLRTSSGRFIIPFDRLPRLLNSSSEHPVLFLPVPDPSSIDLVFHWMYFGDLRYIQSALEDGIIQWEGIARNVEYLGLTNGIKVFLGNWYALWLHPDRQECNDSSSQSDSDSDFGLYVGQRRESSDETLVSDGNEYSDHSSKPDIDVEEPLKEPTRGRDRASRGLSWTLQYAEKFPDSSMTPATVRRAESPIPPQAVVR</sequence>
<dbReference type="AlphaFoldDB" id="A0A6A4HIM1"/>
<gene>
    <name evidence="3" type="ORF">BT96DRAFT_920906</name>
</gene>
<dbReference type="EMBL" id="ML769484">
    <property type="protein sequence ID" value="KAE9398379.1"/>
    <property type="molecule type" value="Genomic_DNA"/>
</dbReference>